<dbReference type="VEuPathDB" id="FungiDB:TRICI_005452"/>
<dbReference type="Pfam" id="PF10198">
    <property type="entry name" value="Ada3"/>
    <property type="match status" value="1"/>
</dbReference>
<comment type="similarity">
    <text evidence="2">Belongs to the NGG1 family.</text>
</comment>
<accession>A0A642UX80</accession>
<keyword evidence="3" id="KW-0805">Transcription regulation</keyword>
<gene>
    <name evidence="7" type="ORF">TRICI_005452</name>
</gene>
<feature type="compositionally biased region" description="Basic residues" evidence="6">
    <location>
        <begin position="521"/>
        <end position="532"/>
    </location>
</feature>
<evidence type="ECO:0000313" key="7">
    <source>
        <dbReference type="EMBL" id="KAA8904582.1"/>
    </source>
</evidence>
<feature type="region of interest" description="Disordered" evidence="6">
    <location>
        <begin position="1"/>
        <end position="43"/>
    </location>
</feature>
<feature type="region of interest" description="Disordered" evidence="6">
    <location>
        <begin position="309"/>
        <end position="343"/>
    </location>
</feature>
<feature type="region of interest" description="Disordered" evidence="6">
    <location>
        <begin position="521"/>
        <end position="551"/>
    </location>
</feature>
<evidence type="ECO:0000256" key="1">
    <source>
        <dbReference type="ARBA" id="ARBA00004123"/>
    </source>
</evidence>
<evidence type="ECO:0000256" key="6">
    <source>
        <dbReference type="SAM" id="MobiDB-lite"/>
    </source>
</evidence>
<dbReference type="GO" id="GO:0003713">
    <property type="term" value="F:transcription coactivator activity"/>
    <property type="evidence" value="ECO:0007669"/>
    <property type="project" value="TreeGrafter"/>
</dbReference>
<protein>
    <recommendedName>
        <fullName evidence="9">Transcriptional adapter 3</fullName>
    </recommendedName>
</protein>
<dbReference type="EMBL" id="SWFS01000428">
    <property type="protein sequence ID" value="KAA8904582.1"/>
    <property type="molecule type" value="Genomic_DNA"/>
</dbReference>
<dbReference type="PANTHER" id="PTHR13556">
    <property type="entry name" value="TRANSCRIPTIONAL ADAPTER 3-RELATED"/>
    <property type="match status" value="1"/>
</dbReference>
<dbReference type="InterPro" id="IPR019340">
    <property type="entry name" value="Histone_AcTrfase_su3"/>
</dbReference>
<dbReference type="AlphaFoldDB" id="A0A642UX80"/>
<feature type="compositionally biased region" description="Polar residues" evidence="6">
    <location>
        <begin position="310"/>
        <end position="321"/>
    </location>
</feature>
<evidence type="ECO:0008006" key="9">
    <source>
        <dbReference type="Google" id="ProtNLM"/>
    </source>
</evidence>
<evidence type="ECO:0000256" key="2">
    <source>
        <dbReference type="ARBA" id="ARBA00005330"/>
    </source>
</evidence>
<reference evidence="7" key="1">
    <citation type="journal article" date="2019" name="G3 (Bethesda)">
        <title>Genome Assemblies of Two Rare Opportunistic Yeast Pathogens: Diutina rugosa (syn. Candida rugosa) and Trichomonascus ciferrii (syn. Candida ciferrii).</title>
        <authorList>
            <person name="Mixao V."/>
            <person name="Saus E."/>
            <person name="Hansen A.P."/>
            <person name="Lass-Florl C."/>
            <person name="Gabaldon T."/>
        </authorList>
    </citation>
    <scope>NUCLEOTIDE SEQUENCE</scope>
    <source>
        <strain evidence="7">CBS 4856</strain>
    </source>
</reference>
<keyword evidence="8" id="KW-1185">Reference proteome</keyword>
<dbReference type="GO" id="GO:0005634">
    <property type="term" value="C:nucleus"/>
    <property type="evidence" value="ECO:0007669"/>
    <property type="project" value="UniProtKB-SubCell"/>
</dbReference>
<feature type="compositionally biased region" description="Acidic residues" evidence="6">
    <location>
        <begin position="590"/>
        <end position="605"/>
    </location>
</feature>
<proteinExistence type="inferred from homology"/>
<dbReference type="Proteomes" id="UP000761534">
    <property type="component" value="Unassembled WGS sequence"/>
</dbReference>
<feature type="region of interest" description="Disordered" evidence="6">
    <location>
        <begin position="586"/>
        <end position="611"/>
    </location>
</feature>
<evidence type="ECO:0000313" key="8">
    <source>
        <dbReference type="Proteomes" id="UP000761534"/>
    </source>
</evidence>
<evidence type="ECO:0000256" key="5">
    <source>
        <dbReference type="ARBA" id="ARBA00023242"/>
    </source>
</evidence>
<sequence>MRGKGKGRTAADKASSGRGAGKGVSKNTNNAKRSVSPVPGPEWPYDKYYSDMFSTIADASNDGGADLPEMGLLKRLQQDLATLVASANQRVSVCDARITKLKRVEALVKEERRKREKGGSADAESATVFEDEQGDVIMGESGTVDSVVKTEEAVQDMTSMQEEFRKHSPDEHEKNPKSEFVESQVLPAAALNLFEHSVAGLPQTGEEYLKKKYGVASYPTTDLKDMLPGDIPDQDFSKAKPPNQVQFTSFAQYIEPFFRSYTEEDISFLNQKAVGGDSAYTRPGLISPNVIPPLGPSYVDVWAQEDGPNSGYSLTPMPSRTDTSRLRPKGNSDSITDDTVEAGNEVSCGPLASRLLSAIMEDPDESSNAEKESSSSSIIDSSWKVNAVPGDYSSLEERLKREFRYVGILDVNLLKSEEKKKQQFRLASHGAKVNGGNTATATATGALDNDEFDIDWINGREDDEVCYELRMLQKKLRTVTKVNQACKRRLTPLVQEQMAYQEYTQILDDLDRQVDQAYVKKIRNPKNKKKKSSTVSGSNSSGTISVDQKPGMKPLLDKRQRWIDKIGPVFKPSEIMKRVPSESIFKDLQIDEDDEDYPQNEEDETLYGVNV</sequence>
<evidence type="ECO:0000256" key="3">
    <source>
        <dbReference type="ARBA" id="ARBA00023015"/>
    </source>
</evidence>
<evidence type="ECO:0000256" key="4">
    <source>
        <dbReference type="ARBA" id="ARBA00023163"/>
    </source>
</evidence>
<comment type="caution">
    <text evidence="7">The sequence shown here is derived from an EMBL/GenBank/DDBJ whole genome shotgun (WGS) entry which is preliminary data.</text>
</comment>
<dbReference type="OrthoDB" id="1232at2759"/>
<keyword evidence="5" id="KW-0539">Nucleus</keyword>
<dbReference type="PANTHER" id="PTHR13556:SF2">
    <property type="entry name" value="TRANSCRIPTIONAL ADAPTER 3"/>
    <property type="match status" value="1"/>
</dbReference>
<feature type="compositionally biased region" description="Low complexity" evidence="6">
    <location>
        <begin position="533"/>
        <end position="546"/>
    </location>
</feature>
<organism evidence="7 8">
    <name type="scientific">Trichomonascus ciferrii</name>
    <dbReference type="NCBI Taxonomy" id="44093"/>
    <lineage>
        <taxon>Eukaryota</taxon>
        <taxon>Fungi</taxon>
        <taxon>Dikarya</taxon>
        <taxon>Ascomycota</taxon>
        <taxon>Saccharomycotina</taxon>
        <taxon>Dipodascomycetes</taxon>
        <taxon>Dipodascales</taxon>
        <taxon>Trichomonascaceae</taxon>
        <taxon>Trichomonascus</taxon>
        <taxon>Trichomonascus ciferrii complex</taxon>
    </lineage>
</organism>
<keyword evidence="4" id="KW-0804">Transcription</keyword>
<name>A0A642UX80_9ASCO</name>
<dbReference type="GO" id="GO:0000124">
    <property type="term" value="C:SAGA complex"/>
    <property type="evidence" value="ECO:0007669"/>
    <property type="project" value="TreeGrafter"/>
</dbReference>
<comment type="subcellular location">
    <subcellularLocation>
        <location evidence="1">Nucleus</location>
    </subcellularLocation>
</comment>
<dbReference type="GO" id="GO:0006357">
    <property type="term" value="P:regulation of transcription by RNA polymerase II"/>
    <property type="evidence" value="ECO:0007669"/>
    <property type="project" value="TreeGrafter"/>
</dbReference>